<keyword evidence="2" id="KW-0472">Membrane</keyword>
<sequence length="70" mass="7330">MVQGWVTTLVLAFGIAVAIIGVVAYLRLFRKEKASTHTSAEPLSSASASEAAVSKDSGMNDISGDDNRCD</sequence>
<evidence type="ECO:0000313" key="4">
    <source>
        <dbReference type="Proteomes" id="UP001596989"/>
    </source>
</evidence>
<accession>A0ABW3HRG2</accession>
<name>A0ABW3HRG2_9BACL</name>
<dbReference type="Proteomes" id="UP001596989">
    <property type="component" value="Unassembled WGS sequence"/>
</dbReference>
<protein>
    <submittedName>
        <fullName evidence="3">Uncharacterized protein</fullName>
    </submittedName>
</protein>
<evidence type="ECO:0000313" key="3">
    <source>
        <dbReference type="EMBL" id="MFD0960098.1"/>
    </source>
</evidence>
<proteinExistence type="predicted"/>
<evidence type="ECO:0000256" key="1">
    <source>
        <dbReference type="SAM" id="MobiDB-lite"/>
    </source>
</evidence>
<organism evidence="3 4">
    <name type="scientific">Paenibacillus chungangensis</name>
    <dbReference type="NCBI Taxonomy" id="696535"/>
    <lineage>
        <taxon>Bacteria</taxon>
        <taxon>Bacillati</taxon>
        <taxon>Bacillota</taxon>
        <taxon>Bacilli</taxon>
        <taxon>Bacillales</taxon>
        <taxon>Paenibacillaceae</taxon>
        <taxon>Paenibacillus</taxon>
    </lineage>
</organism>
<dbReference type="EMBL" id="JBHTJZ010000012">
    <property type="protein sequence ID" value="MFD0960098.1"/>
    <property type="molecule type" value="Genomic_DNA"/>
</dbReference>
<dbReference type="RefSeq" id="WP_377564436.1">
    <property type="nucleotide sequence ID" value="NZ_JBHTJZ010000012.1"/>
</dbReference>
<feature type="compositionally biased region" description="Low complexity" evidence="1">
    <location>
        <begin position="39"/>
        <end position="57"/>
    </location>
</feature>
<gene>
    <name evidence="3" type="ORF">ACFQ2I_11900</name>
</gene>
<keyword evidence="4" id="KW-1185">Reference proteome</keyword>
<feature type="region of interest" description="Disordered" evidence="1">
    <location>
        <begin position="36"/>
        <end position="70"/>
    </location>
</feature>
<evidence type="ECO:0000256" key="2">
    <source>
        <dbReference type="SAM" id="Phobius"/>
    </source>
</evidence>
<keyword evidence="2" id="KW-1133">Transmembrane helix</keyword>
<reference evidence="4" key="1">
    <citation type="journal article" date="2019" name="Int. J. Syst. Evol. Microbiol.">
        <title>The Global Catalogue of Microorganisms (GCM) 10K type strain sequencing project: providing services to taxonomists for standard genome sequencing and annotation.</title>
        <authorList>
            <consortium name="The Broad Institute Genomics Platform"/>
            <consortium name="The Broad Institute Genome Sequencing Center for Infectious Disease"/>
            <person name="Wu L."/>
            <person name="Ma J."/>
        </authorList>
    </citation>
    <scope>NUCLEOTIDE SEQUENCE [LARGE SCALE GENOMIC DNA]</scope>
    <source>
        <strain evidence="4">CCUG 59129</strain>
    </source>
</reference>
<comment type="caution">
    <text evidence="3">The sequence shown here is derived from an EMBL/GenBank/DDBJ whole genome shotgun (WGS) entry which is preliminary data.</text>
</comment>
<keyword evidence="2" id="KW-0812">Transmembrane</keyword>
<feature type="transmembrane region" description="Helical" evidence="2">
    <location>
        <begin position="6"/>
        <end position="26"/>
    </location>
</feature>